<comment type="caution">
    <text evidence="2">The sequence shown here is derived from an EMBL/GenBank/DDBJ whole genome shotgun (WGS) entry which is preliminary data.</text>
</comment>
<dbReference type="Proteomes" id="UP000256220">
    <property type="component" value="Unassembled WGS sequence"/>
</dbReference>
<dbReference type="EMBL" id="JFBM01000001">
    <property type="protein sequence ID" value="KFU83324.1"/>
    <property type="molecule type" value="Genomic_DNA"/>
</dbReference>
<feature type="region of interest" description="Disordered" evidence="1">
    <location>
        <begin position="32"/>
        <end position="61"/>
    </location>
</feature>
<evidence type="ECO:0000256" key="1">
    <source>
        <dbReference type="SAM" id="MobiDB-lite"/>
    </source>
</evidence>
<evidence type="ECO:0000313" key="3">
    <source>
        <dbReference type="Proteomes" id="UP000256220"/>
    </source>
</evidence>
<evidence type="ECO:0000313" key="2">
    <source>
        <dbReference type="EMBL" id="KFU83324.1"/>
    </source>
</evidence>
<name>A0A2P2G2X6_AMYLU</name>
<proteinExistence type="predicted"/>
<sequence length="61" mass="6771">MVFLLVLVVAFLVLAGVGVGVYFLVKSNTKQPPALPHHQYPQQPPQYPSQQQPYPPQGWGN</sequence>
<protein>
    <submittedName>
        <fullName evidence="2">Uncharacterized protein</fullName>
    </submittedName>
</protein>
<reference evidence="2 3" key="1">
    <citation type="journal article" date="2014" name="Genome Announc.">
        <title>Draft Genome Sequence of Amycolatopsis lurida NRRL 2430, Producer of the Glycopeptide Family Antibiotic Ristocetin.</title>
        <authorList>
            <person name="Kwun M.J."/>
            <person name="Hong H.J."/>
        </authorList>
    </citation>
    <scope>NUCLEOTIDE SEQUENCE [LARGE SCALE GENOMIC DNA]</scope>
    <source>
        <strain evidence="2 3">NRRL 2430</strain>
    </source>
</reference>
<accession>A0A2P2G2X6</accession>
<dbReference type="RefSeq" id="WP_034304901.1">
    <property type="nucleotide sequence ID" value="NZ_JFBM01000001.1"/>
</dbReference>
<keyword evidence="3" id="KW-1185">Reference proteome</keyword>
<dbReference type="AlphaFoldDB" id="A0A2P2G2X6"/>
<gene>
    <name evidence="2" type="ORF">BB31_02150</name>
</gene>
<organism evidence="2 3">
    <name type="scientific">Amycolatopsis lurida NRRL 2430</name>
    <dbReference type="NCBI Taxonomy" id="1460371"/>
    <lineage>
        <taxon>Bacteria</taxon>
        <taxon>Bacillati</taxon>
        <taxon>Actinomycetota</taxon>
        <taxon>Actinomycetes</taxon>
        <taxon>Pseudonocardiales</taxon>
        <taxon>Pseudonocardiaceae</taxon>
        <taxon>Amycolatopsis</taxon>
    </lineage>
</organism>